<dbReference type="Proteomes" id="UP000236723">
    <property type="component" value="Unassembled WGS sequence"/>
</dbReference>
<dbReference type="GO" id="GO:0005548">
    <property type="term" value="F:phospholipid transporter activity"/>
    <property type="evidence" value="ECO:0007669"/>
    <property type="project" value="TreeGrafter"/>
</dbReference>
<keyword evidence="1" id="KW-0812">Transmembrane</keyword>
<dbReference type="PANTHER" id="PTHR30188">
    <property type="entry name" value="ABC TRANSPORTER PERMEASE PROTEIN-RELATED"/>
    <property type="match status" value="1"/>
</dbReference>
<gene>
    <name evidence="2" type="ORF">SAMN04489712_103169</name>
</gene>
<keyword evidence="1" id="KW-0472">Membrane</keyword>
<accession>A0A1H5XC77</accession>
<name>A0A1H5XC77_9ACTN</name>
<keyword evidence="1" id="KW-1133">Transmembrane helix</keyword>
<dbReference type="GO" id="GO:0043190">
    <property type="term" value="C:ATP-binding cassette (ABC) transporter complex"/>
    <property type="evidence" value="ECO:0007669"/>
    <property type="project" value="InterPro"/>
</dbReference>
<feature type="transmembrane region" description="Helical" evidence="1">
    <location>
        <begin position="161"/>
        <end position="190"/>
    </location>
</feature>
<reference evidence="3" key="1">
    <citation type="submission" date="2016-10" db="EMBL/GenBank/DDBJ databases">
        <authorList>
            <person name="Varghese N."/>
            <person name="Submissions S."/>
        </authorList>
    </citation>
    <scope>NUCLEOTIDE SEQUENCE [LARGE SCALE GENOMIC DNA]</scope>
    <source>
        <strain evidence="3">DSM 43163</strain>
    </source>
</reference>
<protein>
    <submittedName>
        <fullName evidence="2">Phospholipid/cholesterol/gamma-HCH transport system permease protein</fullName>
    </submittedName>
</protein>
<proteinExistence type="predicted"/>
<evidence type="ECO:0000313" key="3">
    <source>
        <dbReference type="Proteomes" id="UP000236723"/>
    </source>
</evidence>
<sequence length="288" mass="30809">MAGPLLPTRIGARAAGTADVLLRRSADLARWPVFLYRVVLCSLRDLVWRRRYARTVARHVSDVVVGAGATVVGGGMIFVIFTMAFFVGTEVGLQGYTGLRSIGAESFMGLVGSFANVREITPVIAATALAAQCGSAFTAELGAMRISEEIDALEVMGIDSFAYLVCTRVVAALIALVPLYLIALFASFFATRLISTEFFDLAPGVYDHYFRLYLPTIDLVYSSIKVAVFAFAVIAIHCYYGYHATGGPAGVGHAAGRAIRLSIVTIVTLNLLLSYVFWGGGATVRLTG</sequence>
<feature type="transmembrane region" description="Helical" evidence="1">
    <location>
        <begin position="60"/>
        <end position="87"/>
    </location>
</feature>
<dbReference type="EMBL" id="FNVO01000003">
    <property type="protein sequence ID" value="SEG08816.1"/>
    <property type="molecule type" value="Genomic_DNA"/>
</dbReference>
<dbReference type="Pfam" id="PF02405">
    <property type="entry name" value="MlaE"/>
    <property type="match status" value="1"/>
</dbReference>
<organism evidence="2 3">
    <name type="scientific">Thermomonospora echinospora</name>
    <dbReference type="NCBI Taxonomy" id="1992"/>
    <lineage>
        <taxon>Bacteria</taxon>
        <taxon>Bacillati</taxon>
        <taxon>Actinomycetota</taxon>
        <taxon>Actinomycetes</taxon>
        <taxon>Streptosporangiales</taxon>
        <taxon>Thermomonosporaceae</taxon>
        <taxon>Thermomonospora</taxon>
    </lineage>
</organism>
<feature type="transmembrane region" description="Helical" evidence="1">
    <location>
        <begin position="261"/>
        <end position="278"/>
    </location>
</feature>
<dbReference type="PANTHER" id="PTHR30188:SF13">
    <property type="entry name" value="CONSERVED HYPOTHETICAL INTEGRAL MEMBRANE PROTEIN YRBE3B"/>
    <property type="match status" value="1"/>
</dbReference>
<dbReference type="OrthoDB" id="3745645at2"/>
<keyword evidence="3" id="KW-1185">Reference proteome</keyword>
<evidence type="ECO:0000313" key="2">
    <source>
        <dbReference type="EMBL" id="SEG08816.1"/>
    </source>
</evidence>
<dbReference type="RefSeq" id="WP_103937130.1">
    <property type="nucleotide sequence ID" value="NZ_FNVO01000003.1"/>
</dbReference>
<evidence type="ECO:0000256" key="1">
    <source>
        <dbReference type="SAM" id="Phobius"/>
    </source>
</evidence>
<feature type="transmembrane region" description="Helical" evidence="1">
    <location>
        <begin position="219"/>
        <end position="240"/>
    </location>
</feature>
<dbReference type="InterPro" id="IPR030802">
    <property type="entry name" value="Permease_MalE"/>
</dbReference>
<dbReference type="AlphaFoldDB" id="A0A1H5XC77"/>